<sequence length="94" mass="9721">MEEPPAVGAAAEGRAIAVPEIVGEAQPETIPENSRAAKIPTGSRFRACAFMNSLRSAAGGVPRDGIGSPGDLRLRVVKNGFTAAREFMKAPSAD</sequence>
<reference evidence="1 2" key="1">
    <citation type="submission" date="2016-10" db="EMBL/GenBank/DDBJ databases">
        <authorList>
            <person name="de Groot N.N."/>
        </authorList>
    </citation>
    <scope>NUCLEOTIDE SEQUENCE [LARGE SCALE GENOMIC DNA]</scope>
    <source>
        <strain evidence="1 2">DSM 44993</strain>
    </source>
</reference>
<dbReference type="EMBL" id="FOEF01000001">
    <property type="protein sequence ID" value="SEO63331.1"/>
    <property type="molecule type" value="Genomic_DNA"/>
</dbReference>
<dbReference type="Proteomes" id="UP000198582">
    <property type="component" value="Unassembled WGS sequence"/>
</dbReference>
<proteinExistence type="predicted"/>
<evidence type="ECO:0000313" key="1">
    <source>
        <dbReference type="EMBL" id="SEO63331.1"/>
    </source>
</evidence>
<keyword evidence="2" id="KW-1185">Reference proteome</keyword>
<dbReference type="STRING" id="394193.SAMN04489732_101699"/>
<dbReference type="AlphaFoldDB" id="A0A1H8RA85"/>
<organism evidence="1 2">
    <name type="scientific">Amycolatopsis saalfeldensis</name>
    <dbReference type="NCBI Taxonomy" id="394193"/>
    <lineage>
        <taxon>Bacteria</taxon>
        <taxon>Bacillati</taxon>
        <taxon>Actinomycetota</taxon>
        <taxon>Actinomycetes</taxon>
        <taxon>Pseudonocardiales</taxon>
        <taxon>Pseudonocardiaceae</taxon>
        <taxon>Amycolatopsis</taxon>
    </lineage>
</organism>
<evidence type="ECO:0000313" key="2">
    <source>
        <dbReference type="Proteomes" id="UP000198582"/>
    </source>
</evidence>
<name>A0A1H8RA85_9PSEU</name>
<accession>A0A1H8RA85</accession>
<protein>
    <submittedName>
        <fullName evidence="1">Uncharacterized protein</fullName>
    </submittedName>
</protein>
<gene>
    <name evidence="1" type="ORF">SAMN04489732_101699</name>
</gene>